<reference evidence="2" key="2">
    <citation type="submission" date="2020-03" db="EMBL/GenBank/DDBJ databases">
        <title>The second near-complete assembly of the hexaploid bread wheat (Triticum aestivum) genome.</title>
        <authorList>
            <person name="Zimin A.V."/>
            <person name="Puiu D."/>
            <person name="Shumante A."/>
            <person name="Alonge M."/>
            <person name="Salzberg S.L."/>
        </authorList>
    </citation>
    <scope>NUCLEOTIDE SEQUENCE</scope>
    <source>
        <tissue evidence="2">Leaf</tissue>
    </source>
</reference>
<name>A0A9R1JY97_WHEAT</name>
<organism evidence="2">
    <name type="scientific">Triticum aestivum</name>
    <name type="common">Wheat</name>
    <dbReference type="NCBI Taxonomy" id="4565"/>
    <lineage>
        <taxon>Eukaryota</taxon>
        <taxon>Viridiplantae</taxon>
        <taxon>Streptophyta</taxon>
        <taxon>Embryophyta</taxon>
        <taxon>Tracheophyta</taxon>
        <taxon>Spermatophyta</taxon>
        <taxon>Magnoliopsida</taxon>
        <taxon>Liliopsida</taxon>
        <taxon>Poales</taxon>
        <taxon>Poaceae</taxon>
        <taxon>BOP clade</taxon>
        <taxon>Pooideae</taxon>
        <taxon>Triticodae</taxon>
        <taxon>Triticeae</taxon>
        <taxon>Triticinae</taxon>
        <taxon>Triticum</taxon>
    </lineage>
</organism>
<feature type="non-terminal residue" evidence="2">
    <location>
        <position position="1"/>
    </location>
</feature>
<sequence>ASQGSHPRGPSSSGARPGRLPAGLAPPAHPQQAGGRALARPLRRRVQALQRPGPARPRHVRQDRP</sequence>
<proteinExistence type="predicted"/>
<dbReference type="AlphaFoldDB" id="A0A9R1JY97"/>
<dbReference type="Proteomes" id="UP000815260">
    <property type="component" value="Chromosome 3B"/>
</dbReference>
<dbReference type="EMBL" id="CM022218">
    <property type="protein sequence ID" value="KAF7034040.1"/>
    <property type="molecule type" value="Genomic_DNA"/>
</dbReference>
<evidence type="ECO:0000256" key="1">
    <source>
        <dbReference type="SAM" id="MobiDB-lite"/>
    </source>
</evidence>
<feature type="non-terminal residue" evidence="2">
    <location>
        <position position="65"/>
    </location>
</feature>
<feature type="compositionally biased region" description="Low complexity" evidence="1">
    <location>
        <begin position="14"/>
        <end position="40"/>
    </location>
</feature>
<reference evidence="2" key="1">
    <citation type="journal article" date="2017" name="Gigascience">
        <title>The first near-complete assembly of the hexaploid bread wheat genome, Triticum aestivum.</title>
        <authorList>
            <person name="Zimin A.V."/>
            <person name="Puiu D."/>
            <person name="Hall R."/>
            <person name="Kingan S."/>
            <person name="Clavijo B.J."/>
            <person name="Salzberg S.L."/>
        </authorList>
    </citation>
    <scope>NUCLEOTIDE SEQUENCE</scope>
    <source>
        <tissue evidence="2">Leaf</tissue>
    </source>
</reference>
<evidence type="ECO:0000313" key="2">
    <source>
        <dbReference type="EMBL" id="KAF7034040.1"/>
    </source>
</evidence>
<comment type="caution">
    <text evidence="2">The sequence shown here is derived from an EMBL/GenBank/DDBJ whole genome shotgun (WGS) entry which is preliminary data.</text>
</comment>
<gene>
    <name evidence="2" type="ORF">CFC21_045099</name>
</gene>
<accession>A0A9R1JY97</accession>
<feature type="compositionally biased region" description="Polar residues" evidence="1">
    <location>
        <begin position="1"/>
        <end position="13"/>
    </location>
</feature>
<protein>
    <submittedName>
        <fullName evidence="2">Uncharacterized protein</fullName>
    </submittedName>
</protein>
<feature type="region of interest" description="Disordered" evidence="1">
    <location>
        <begin position="1"/>
        <end position="65"/>
    </location>
</feature>